<proteinExistence type="predicted"/>
<sequence length="80" mass="9217">MSIDEMIEFIEKTKRSIKLTNKGSQFISDVFESVAQNRGNITKAEKEIREFVNAILKFLTSADIGKEVKIKKRVIKKKDI</sequence>
<organism evidence="1">
    <name type="scientific">viral metagenome</name>
    <dbReference type="NCBI Taxonomy" id="1070528"/>
    <lineage>
        <taxon>unclassified sequences</taxon>
        <taxon>metagenomes</taxon>
        <taxon>organismal metagenomes</taxon>
    </lineage>
</organism>
<name>A0A6M3ITV3_9ZZZZ</name>
<dbReference type="AlphaFoldDB" id="A0A6M3ITV3"/>
<dbReference type="EMBL" id="MT141970">
    <property type="protein sequence ID" value="QJA72682.1"/>
    <property type="molecule type" value="Genomic_DNA"/>
</dbReference>
<gene>
    <name evidence="2" type="ORF">MM415A02647_0010</name>
    <name evidence="1" type="ORF">MM415B01042_0009</name>
</gene>
<evidence type="ECO:0000313" key="2">
    <source>
        <dbReference type="EMBL" id="QJA72682.1"/>
    </source>
</evidence>
<reference evidence="1" key="1">
    <citation type="submission" date="2020-03" db="EMBL/GenBank/DDBJ databases">
        <title>The deep terrestrial virosphere.</title>
        <authorList>
            <person name="Holmfeldt K."/>
            <person name="Nilsson E."/>
            <person name="Simone D."/>
            <person name="Lopez-Fernandez M."/>
            <person name="Wu X."/>
            <person name="de Brujin I."/>
            <person name="Lundin D."/>
            <person name="Andersson A."/>
            <person name="Bertilsson S."/>
            <person name="Dopson M."/>
        </authorList>
    </citation>
    <scope>NUCLEOTIDE SEQUENCE</scope>
    <source>
        <strain evidence="2">MM415A02647</strain>
        <strain evidence="1">MM415B01042</strain>
    </source>
</reference>
<evidence type="ECO:0000313" key="1">
    <source>
        <dbReference type="EMBL" id="QJA60834.1"/>
    </source>
</evidence>
<dbReference type="EMBL" id="MT141422">
    <property type="protein sequence ID" value="QJA60834.1"/>
    <property type="molecule type" value="Genomic_DNA"/>
</dbReference>
<accession>A0A6M3ITV3</accession>
<protein>
    <submittedName>
        <fullName evidence="1">Uncharacterized protein</fullName>
    </submittedName>
</protein>